<protein>
    <submittedName>
        <fullName evidence="2">21852_t:CDS:1</fullName>
    </submittedName>
</protein>
<dbReference type="EMBL" id="CAJVQB010006127">
    <property type="protein sequence ID" value="CAG8677731.1"/>
    <property type="molecule type" value="Genomic_DNA"/>
</dbReference>
<feature type="region of interest" description="Disordered" evidence="1">
    <location>
        <begin position="1"/>
        <end position="22"/>
    </location>
</feature>
<proteinExistence type="predicted"/>
<evidence type="ECO:0000313" key="3">
    <source>
        <dbReference type="Proteomes" id="UP000789901"/>
    </source>
</evidence>
<reference evidence="2 3" key="1">
    <citation type="submission" date="2021-06" db="EMBL/GenBank/DDBJ databases">
        <authorList>
            <person name="Kallberg Y."/>
            <person name="Tangrot J."/>
            <person name="Rosling A."/>
        </authorList>
    </citation>
    <scope>NUCLEOTIDE SEQUENCE [LARGE SCALE GENOMIC DNA]</scope>
    <source>
        <strain evidence="2 3">120-4 pot B 10/14</strain>
    </source>
</reference>
<gene>
    <name evidence="2" type="ORF">GMARGA_LOCUS10783</name>
</gene>
<accession>A0ABN7UW36</accession>
<keyword evidence="3" id="KW-1185">Reference proteome</keyword>
<sequence>MPGQPVRKSRRTKKIREERRGQKNDNVPLTTSFLISLLWGALNPLYNGIASLESLSSCFQRLYRYAVGSSLTLDVKFFSVNIQVDPVVEVDDAHVELKSVEYDSESDIKEYEADKAKTKETWEHKSVKHITSEDNLDDDKDQNNQCDQKDDNQCDQEDDCQNNNPQNNDPQNNKKQDNRKNQYQNAKDANIQYGKLQEQILNFRWNVLLDLKVASVNIKIKPDTEVKTATFEIERLDKTNDTSEANAGCDYTFTMESITGKNVQNVKDVQLYKTEVTKKLAIEKEQKKSNTL</sequence>
<feature type="compositionally biased region" description="Low complexity" evidence="1">
    <location>
        <begin position="161"/>
        <end position="171"/>
    </location>
</feature>
<feature type="region of interest" description="Disordered" evidence="1">
    <location>
        <begin position="122"/>
        <end position="180"/>
    </location>
</feature>
<evidence type="ECO:0000313" key="2">
    <source>
        <dbReference type="EMBL" id="CAG8677731.1"/>
    </source>
</evidence>
<evidence type="ECO:0000256" key="1">
    <source>
        <dbReference type="SAM" id="MobiDB-lite"/>
    </source>
</evidence>
<organism evidence="2 3">
    <name type="scientific">Gigaspora margarita</name>
    <dbReference type="NCBI Taxonomy" id="4874"/>
    <lineage>
        <taxon>Eukaryota</taxon>
        <taxon>Fungi</taxon>
        <taxon>Fungi incertae sedis</taxon>
        <taxon>Mucoromycota</taxon>
        <taxon>Glomeromycotina</taxon>
        <taxon>Glomeromycetes</taxon>
        <taxon>Diversisporales</taxon>
        <taxon>Gigasporaceae</taxon>
        <taxon>Gigaspora</taxon>
    </lineage>
</organism>
<comment type="caution">
    <text evidence="2">The sequence shown here is derived from an EMBL/GenBank/DDBJ whole genome shotgun (WGS) entry which is preliminary data.</text>
</comment>
<dbReference type="Proteomes" id="UP000789901">
    <property type="component" value="Unassembled WGS sequence"/>
</dbReference>
<name>A0ABN7UW36_GIGMA</name>